<reference evidence="2 3" key="1">
    <citation type="submission" date="2020-01" db="EMBL/GenBank/DDBJ databases">
        <title>Complete genome sequence of Chitinophaga sp. H33E-04 isolated from quinoa roots.</title>
        <authorList>
            <person name="Weon H.-Y."/>
            <person name="Lee S.A."/>
        </authorList>
    </citation>
    <scope>NUCLEOTIDE SEQUENCE [LARGE SCALE GENOMIC DNA]</scope>
    <source>
        <strain evidence="2 3">H33E-04</strain>
    </source>
</reference>
<evidence type="ECO:0000313" key="2">
    <source>
        <dbReference type="EMBL" id="QHS59073.1"/>
    </source>
</evidence>
<organism evidence="2 3">
    <name type="scientific">Chitinophaga agri</name>
    <dbReference type="NCBI Taxonomy" id="2703787"/>
    <lineage>
        <taxon>Bacteria</taxon>
        <taxon>Pseudomonadati</taxon>
        <taxon>Bacteroidota</taxon>
        <taxon>Chitinophagia</taxon>
        <taxon>Chitinophagales</taxon>
        <taxon>Chitinophagaceae</taxon>
        <taxon>Chitinophaga</taxon>
    </lineage>
</organism>
<keyword evidence="1" id="KW-0812">Transmembrane</keyword>
<keyword evidence="1" id="KW-0472">Membrane</keyword>
<dbReference type="RefSeq" id="WP_162330775.1">
    <property type="nucleotide sequence ID" value="NZ_CP048113.1"/>
</dbReference>
<keyword evidence="3" id="KW-1185">Reference proteome</keyword>
<dbReference type="EMBL" id="CP048113">
    <property type="protein sequence ID" value="QHS59073.1"/>
    <property type="molecule type" value="Genomic_DNA"/>
</dbReference>
<gene>
    <name evidence="2" type="ORF">GWR21_05525</name>
</gene>
<dbReference type="Proteomes" id="UP000476411">
    <property type="component" value="Chromosome"/>
</dbReference>
<proteinExistence type="predicted"/>
<evidence type="ECO:0000313" key="3">
    <source>
        <dbReference type="Proteomes" id="UP000476411"/>
    </source>
</evidence>
<evidence type="ECO:0000256" key="1">
    <source>
        <dbReference type="SAM" id="Phobius"/>
    </source>
</evidence>
<keyword evidence="1" id="KW-1133">Transmembrane helix</keyword>
<accession>A0A6B9ZEV1</accession>
<feature type="transmembrane region" description="Helical" evidence="1">
    <location>
        <begin position="139"/>
        <end position="156"/>
    </location>
</feature>
<protein>
    <submittedName>
        <fullName evidence="2">Uncharacterized protein</fullName>
    </submittedName>
</protein>
<dbReference type="AlphaFoldDB" id="A0A6B9ZEV1"/>
<sequence>MHTSFNGSAASQPDLNDPRYIPVVKSYMALLDDILAQKHAINTHMISLSTLKKWTASHINVDEINTAEGPLDELRNTIALALQELALTVWAKHNGKTDHMIYWDLARQIKGLTPETLQTINNNHGMLEAEIASKPGFRIAPYLIAAAGLLIVYVMGTSGQRERARQQQFGSPNGLVKDAPQSFTTIDGANAGKKDAQKTLRLGEDDGASLIKIINTLDKAAKFTLTPLDGTKSRIAFIEPKTEMVLHYVTPGVYTIQTIASTSMESLRNSTADRWVSVSDMKAAPDTLPVLETKKEFTRTTIWLESNANRQLVYQLHQEWEKKKKK</sequence>
<name>A0A6B9ZEV1_9BACT</name>
<dbReference type="KEGG" id="chih:GWR21_05525"/>